<reference evidence="1" key="1">
    <citation type="submission" date="2021-01" db="EMBL/GenBank/DDBJ databases">
        <authorList>
            <person name="Corre E."/>
            <person name="Pelletier E."/>
            <person name="Niang G."/>
            <person name="Scheremetjew M."/>
            <person name="Finn R."/>
            <person name="Kale V."/>
            <person name="Holt S."/>
            <person name="Cochrane G."/>
            <person name="Meng A."/>
            <person name="Brown T."/>
            <person name="Cohen L."/>
        </authorList>
    </citation>
    <scope>NUCLEOTIDE SEQUENCE</scope>
    <source>
        <strain evidence="1">RCC1130</strain>
    </source>
</reference>
<name>A0A7S0J5V1_9EUKA</name>
<evidence type="ECO:0000313" key="1">
    <source>
        <dbReference type="EMBL" id="CAD8541937.1"/>
    </source>
</evidence>
<gene>
    <name evidence="1" type="ORF">CLEP1334_LOCUS17223</name>
</gene>
<sequence>MLPSTTSLYGIHDCAYCSSNTAFRLRAAVQSAGQPPLGWPPVPPSELYAHKSCASGAMTSPSPRLLPWPSPGKSRGAAALISDAETVSMAPRPQLEWQMRHG</sequence>
<organism evidence="1">
    <name type="scientific">Calcidiscus leptoporus</name>
    <dbReference type="NCBI Taxonomy" id="127549"/>
    <lineage>
        <taxon>Eukaryota</taxon>
        <taxon>Haptista</taxon>
        <taxon>Haptophyta</taxon>
        <taxon>Prymnesiophyceae</taxon>
        <taxon>Coccolithales</taxon>
        <taxon>Calcidiscaceae</taxon>
        <taxon>Calcidiscus</taxon>
    </lineage>
</organism>
<accession>A0A7S0J5V1</accession>
<dbReference type="AlphaFoldDB" id="A0A7S0J5V1"/>
<protein>
    <submittedName>
        <fullName evidence="1">Uncharacterized protein</fullName>
    </submittedName>
</protein>
<dbReference type="EMBL" id="HBER01034164">
    <property type="protein sequence ID" value="CAD8541937.1"/>
    <property type="molecule type" value="Transcribed_RNA"/>
</dbReference>
<proteinExistence type="predicted"/>